<gene>
    <name evidence="4" type="ORF">GUJ93_ZPchr0024g29058</name>
</gene>
<proteinExistence type="predicted"/>
<dbReference type="OrthoDB" id="690156at2759"/>
<keyword evidence="1 2" id="KW-0694">RNA-binding</keyword>
<dbReference type="AlphaFoldDB" id="A0A8J5QSX1"/>
<reference evidence="4" key="2">
    <citation type="submission" date="2021-02" db="EMBL/GenBank/DDBJ databases">
        <authorList>
            <person name="Kimball J.A."/>
            <person name="Haas M.W."/>
            <person name="Macchietto M."/>
            <person name="Kono T."/>
            <person name="Duquette J."/>
            <person name="Shao M."/>
        </authorList>
    </citation>
    <scope>NUCLEOTIDE SEQUENCE</scope>
    <source>
        <tissue evidence="4">Fresh leaf tissue</tissue>
    </source>
</reference>
<name>A0A8J5QSX1_ZIZPA</name>
<protein>
    <recommendedName>
        <fullName evidence="3">DRBM domain-containing protein</fullName>
    </recommendedName>
</protein>
<sequence length="323" mass="34677">MLAGLGGEDDRADAPYLHGGGVPKLDGASHAGIQVGEVVPSPGHVMGGTGVEEPTVNLVIIGPIAEEDVCVRFVDVEKSGSWSSAGILEEIALKCGSKVEYRSALRNNAELQFSIEVWIVGEKVGEGIGRTRKEAQGQAAEVSLRNLANRYLSPDQNKMTDMKENSFGSNPNIFGYPGSTRDDVLPIASTSEESRFVKTGDSIAALKELCTVEGYNLVFHARTSPDGSVGKETYAKVEIGGQILGNGVGITWEEAKLQAADEALETLRSMLGQFAQKRPGSPRSLAPSFDKRFKLDFPRGVQRVPYEHEILPSCDLTKFPRAG</sequence>
<dbReference type="PANTHER" id="PTHR46205">
    <property type="entry name" value="LOQUACIOUS, ISOFORM B"/>
    <property type="match status" value="1"/>
</dbReference>
<organism evidence="4 5">
    <name type="scientific">Zizania palustris</name>
    <name type="common">Northern wild rice</name>
    <dbReference type="NCBI Taxonomy" id="103762"/>
    <lineage>
        <taxon>Eukaryota</taxon>
        <taxon>Viridiplantae</taxon>
        <taxon>Streptophyta</taxon>
        <taxon>Embryophyta</taxon>
        <taxon>Tracheophyta</taxon>
        <taxon>Spermatophyta</taxon>
        <taxon>Magnoliopsida</taxon>
        <taxon>Liliopsida</taxon>
        <taxon>Poales</taxon>
        <taxon>Poaceae</taxon>
        <taxon>BOP clade</taxon>
        <taxon>Oryzoideae</taxon>
        <taxon>Oryzeae</taxon>
        <taxon>Zizaniinae</taxon>
        <taxon>Zizania</taxon>
    </lineage>
</organism>
<accession>A0A8J5QSX1</accession>
<comment type="caution">
    <text evidence="4">The sequence shown here is derived from an EMBL/GenBank/DDBJ whole genome shotgun (WGS) entry which is preliminary data.</text>
</comment>
<dbReference type="FunFam" id="3.30.160.20:FF:000035">
    <property type="entry name" value="RNA polymerase II C-terminal domain phosphatase-like 2"/>
    <property type="match status" value="1"/>
</dbReference>
<dbReference type="PROSITE" id="PS50137">
    <property type="entry name" value="DS_RBD"/>
    <property type="match status" value="2"/>
</dbReference>
<dbReference type="SMART" id="SM00358">
    <property type="entry name" value="DSRM"/>
    <property type="match status" value="2"/>
</dbReference>
<dbReference type="Pfam" id="PF00035">
    <property type="entry name" value="dsrm"/>
    <property type="match status" value="1"/>
</dbReference>
<evidence type="ECO:0000259" key="3">
    <source>
        <dbReference type="PROSITE" id="PS50137"/>
    </source>
</evidence>
<evidence type="ECO:0000256" key="2">
    <source>
        <dbReference type="PROSITE-ProRule" id="PRU00266"/>
    </source>
</evidence>
<reference evidence="4" key="1">
    <citation type="journal article" date="2021" name="bioRxiv">
        <title>Whole Genome Assembly and Annotation of Northern Wild Rice, Zizania palustris L., Supports a Whole Genome Duplication in the Zizania Genus.</title>
        <authorList>
            <person name="Haas M."/>
            <person name="Kono T."/>
            <person name="Macchietto M."/>
            <person name="Millas R."/>
            <person name="McGilp L."/>
            <person name="Shao M."/>
            <person name="Duquette J."/>
            <person name="Hirsch C.N."/>
            <person name="Kimball J."/>
        </authorList>
    </citation>
    <scope>NUCLEOTIDE SEQUENCE</scope>
    <source>
        <tissue evidence="4">Fresh leaf tissue</tissue>
    </source>
</reference>
<feature type="domain" description="DRBM" evidence="3">
    <location>
        <begin position="201"/>
        <end position="269"/>
    </location>
</feature>
<dbReference type="InterPro" id="IPR014720">
    <property type="entry name" value="dsRBD_dom"/>
</dbReference>
<dbReference type="PANTHER" id="PTHR46205:SF3">
    <property type="entry name" value="LOQUACIOUS, ISOFORM B"/>
    <property type="match status" value="1"/>
</dbReference>
<evidence type="ECO:0000256" key="1">
    <source>
        <dbReference type="ARBA" id="ARBA00022884"/>
    </source>
</evidence>
<dbReference type="GO" id="GO:0003723">
    <property type="term" value="F:RNA binding"/>
    <property type="evidence" value="ECO:0007669"/>
    <property type="project" value="UniProtKB-UniRule"/>
</dbReference>
<keyword evidence="5" id="KW-1185">Reference proteome</keyword>
<dbReference type="EMBL" id="JAAALK010002057">
    <property type="protein sequence ID" value="KAG8037931.1"/>
    <property type="molecule type" value="Genomic_DNA"/>
</dbReference>
<dbReference type="Proteomes" id="UP000729402">
    <property type="component" value="Unassembled WGS sequence"/>
</dbReference>
<evidence type="ECO:0000313" key="5">
    <source>
        <dbReference type="Proteomes" id="UP000729402"/>
    </source>
</evidence>
<feature type="domain" description="DRBM" evidence="3">
    <location>
        <begin position="83"/>
        <end position="149"/>
    </location>
</feature>
<dbReference type="InterPro" id="IPR051247">
    <property type="entry name" value="RLC_Component"/>
</dbReference>
<evidence type="ECO:0000313" key="4">
    <source>
        <dbReference type="EMBL" id="KAG8037931.1"/>
    </source>
</evidence>